<dbReference type="PANTHER" id="PTHR12341">
    <property type="entry name" value="5'-&gt;3' EXORIBONUCLEASE"/>
    <property type="match status" value="1"/>
</dbReference>
<evidence type="ECO:0000256" key="7">
    <source>
        <dbReference type="ARBA" id="ARBA00022472"/>
    </source>
</evidence>
<dbReference type="GO" id="GO:0006353">
    <property type="term" value="P:DNA-templated transcription termination"/>
    <property type="evidence" value="ECO:0007669"/>
    <property type="project" value="UniProtKB-KW"/>
</dbReference>
<feature type="compositionally biased region" description="Acidic residues" evidence="25">
    <location>
        <begin position="646"/>
        <end position="665"/>
    </location>
</feature>
<evidence type="ECO:0000256" key="9">
    <source>
        <dbReference type="ARBA" id="ARBA00022664"/>
    </source>
</evidence>
<keyword evidence="18 22" id="KW-0413">Isomerase</keyword>
<dbReference type="InterPro" id="IPR016305">
    <property type="entry name" value="Mannose-6-P_Isomerase"/>
</dbReference>
<evidence type="ECO:0000313" key="28">
    <source>
        <dbReference type="Proteomes" id="UP001219933"/>
    </source>
</evidence>
<dbReference type="EC" id="5.3.1.8" evidence="22"/>
<dbReference type="PROSITE" id="PS00966">
    <property type="entry name" value="PMI_I_2"/>
    <property type="match status" value="1"/>
</dbReference>
<dbReference type="PRINTS" id="PR00714">
    <property type="entry name" value="MAN6PISMRASE"/>
</dbReference>
<feature type="compositionally biased region" description="Pro residues" evidence="25">
    <location>
        <begin position="440"/>
        <end position="456"/>
    </location>
</feature>
<organism evidence="27 28">
    <name type="scientific">Malassezia cuniculi</name>
    <dbReference type="NCBI Taxonomy" id="948313"/>
    <lineage>
        <taxon>Eukaryota</taxon>
        <taxon>Fungi</taxon>
        <taxon>Dikarya</taxon>
        <taxon>Basidiomycota</taxon>
        <taxon>Ustilaginomycotina</taxon>
        <taxon>Malasseziomycetes</taxon>
        <taxon>Malasseziales</taxon>
        <taxon>Malasseziaceae</taxon>
        <taxon>Malassezia</taxon>
    </lineage>
</organism>
<evidence type="ECO:0000256" key="1">
    <source>
        <dbReference type="ARBA" id="ARBA00000757"/>
    </source>
</evidence>
<reference evidence="27" key="1">
    <citation type="submission" date="2023-03" db="EMBL/GenBank/DDBJ databases">
        <title>Mating type loci evolution in Malassezia.</title>
        <authorList>
            <person name="Coelho M.A."/>
        </authorList>
    </citation>
    <scope>NUCLEOTIDE SEQUENCE</scope>
    <source>
        <strain evidence="27">CBS 11721</strain>
    </source>
</reference>
<dbReference type="GO" id="GO:0008270">
    <property type="term" value="F:zinc ion binding"/>
    <property type="evidence" value="ECO:0007669"/>
    <property type="project" value="InterPro"/>
</dbReference>
<dbReference type="GO" id="GO:0006364">
    <property type="term" value="P:rRNA processing"/>
    <property type="evidence" value="ECO:0007669"/>
    <property type="project" value="UniProtKB-KW"/>
</dbReference>
<dbReference type="InterPro" id="IPR046457">
    <property type="entry name" value="PMI_typeI_cat"/>
</dbReference>
<feature type="region of interest" description="Disordered" evidence="25">
    <location>
        <begin position="960"/>
        <end position="1020"/>
    </location>
</feature>
<evidence type="ECO:0000256" key="4">
    <source>
        <dbReference type="ARBA" id="ARBA00004666"/>
    </source>
</evidence>
<feature type="compositionally biased region" description="Basic and acidic residues" evidence="25">
    <location>
        <begin position="126"/>
        <end position="145"/>
    </location>
</feature>
<dbReference type="GO" id="GO:0004534">
    <property type="term" value="F:5'-3' RNA exonuclease activity"/>
    <property type="evidence" value="ECO:0007669"/>
    <property type="project" value="UniProtKB-ARBA"/>
</dbReference>
<dbReference type="GO" id="GO:0009298">
    <property type="term" value="P:GDP-mannose biosynthetic process"/>
    <property type="evidence" value="ECO:0007669"/>
    <property type="project" value="InterPro"/>
</dbReference>
<dbReference type="InterPro" id="IPR014710">
    <property type="entry name" value="RmlC-like_jellyroll"/>
</dbReference>
<dbReference type="FunFam" id="3.40.50.12390:FF:000005">
    <property type="entry name" value="5'-3' exoribonuclease 2"/>
    <property type="match status" value="1"/>
</dbReference>
<evidence type="ECO:0000256" key="17">
    <source>
        <dbReference type="ARBA" id="ARBA00023163"/>
    </source>
</evidence>
<feature type="domain" description="CCHC-type" evidence="26">
    <location>
        <begin position="268"/>
        <end position="284"/>
    </location>
</feature>
<comment type="function">
    <text evidence="2">Involved in the synthesis of the GDP-mannose and dolichol-phosphate-mannose required for a number of critical mannosyl transfer reactions.</text>
</comment>
<keyword evidence="11" id="KW-0479">Metal-binding</keyword>
<keyword evidence="17" id="KW-0804">Transcription</keyword>
<dbReference type="FunFam" id="3.40.50.12390:FF:000003">
    <property type="entry name" value="5'-3' exoribonuclease"/>
    <property type="match status" value="1"/>
</dbReference>
<feature type="compositionally biased region" description="Basic and acidic residues" evidence="25">
    <location>
        <begin position="544"/>
        <end position="555"/>
    </location>
</feature>
<dbReference type="GO" id="GO:0006397">
    <property type="term" value="P:mRNA processing"/>
    <property type="evidence" value="ECO:0007669"/>
    <property type="project" value="UniProtKB-KW"/>
</dbReference>
<feature type="compositionally biased region" description="Gly residues" evidence="25">
    <location>
        <begin position="969"/>
        <end position="986"/>
    </location>
</feature>
<evidence type="ECO:0000256" key="21">
    <source>
        <dbReference type="ARBA" id="ARBA00046943"/>
    </source>
</evidence>
<dbReference type="InterPro" id="IPR011051">
    <property type="entry name" value="RmlC_Cupin_sf"/>
</dbReference>
<evidence type="ECO:0000259" key="26">
    <source>
        <dbReference type="SMART" id="SM00343"/>
    </source>
</evidence>
<keyword evidence="15" id="KW-0805">Transcription regulation</keyword>
<evidence type="ECO:0000256" key="11">
    <source>
        <dbReference type="ARBA" id="ARBA00022723"/>
    </source>
</evidence>
<evidence type="ECO:0000256" key="8">
    <source>
        <dbReference type="ARBA" id="ARBA00022552"/>
    </source>
</evidence>
<dbReference type="CDD" id="cd07011">
    <property type="entry name" value="cupin_PMI_type_I_N"/>
    <property type="match status" value="1"/>
</dbReference>
<dbReference type="Gene3D" id="1.10.441.10">
    <property type="entry name" value="Phosphomannose Isomerase, domain 2"/>
    <property type="match status" value="1"/>
</dbReference>
<evidence type="ECO:0000256" key="16">
    <source>
        <dbReference type="ARBA" id="ARBA00023054"/>
    </source>
</evidence>
<dbReference type="NCBIfam" id="TIGR00218">
    <property type="entry name" value="manA"/>
    <property type="match status" value="1"/>
</dbReference>
<comment type="similarity">
    <text evidence="5">Belongs to the 5'-3' exonuclease family. XRN2/RAT1 subfamily.</text>
</comment>
<comment type="pathway">
    <text evidence="4 24">Nucleotide-sugar biosynthesis; GDP-alpha-D-mannose biosynthesis; alpha-D-mannose 1-phosphate from D-fructose 6-phosphate: step 1/2.</text>
</comment>
<evidence type="ECO:0000256" key="22">
    <source>
        <dbReference type="RuleBase" id="RU000611"/>
    </source>
</evidence>
<dbReference type="InterPro" id="IPR046458">
    <property type="entry name" value="PMI_typeI_hel"/>
</dbReference>
<keyword evidence="28" id="KW-1185">Reference proteome</keyword>
<accession>A0AAF0EVH8</accession>
<evidence type="ECO:0000256" key="15">
    <source>
        <dbReference type="ARBA" id="ARBA00023015"/>
    </source>
</evidence>
<proteinExistence type="inferred from homology"/>
<evidence type="ECO:0000256" key="5">
    <source>
        <dbReference type="ARBA" id="ARBA00006994"/>
    </source>
</evidence>
<keyword evidence="12" id="KW-0378">Hydrolase</keyword>
<dbReference type="CDD" id="cd18673">
    <property type="entry name" value="PIN_XRN1-2-like"/>
    <property type="match status" value="1"/>
</dbReference>
<feature type="region of interest" description="Disordered" evidence="25">
    <location>
        <begin position="126"/>
        <end position="155"/>
    </location>
</feature>
<keyword evidence="8" id="KW-0698">rRNA processing</keyword>
<evidence type="ECO:0000256" key="3">
    <source>
        <dbReference type="ARBA" id="ARBA00004123"/>
    </source>
</evidence>
<dbReference type="Pfam" id="PF01238">
    <property type="entry name" value="PMI_typeI_C"/>
    <property type="match status" value="1"/>
</dbReference>
<dbReference type="InterPro" id="IPR027073">
    <property type="entry name" value="5_3_exoribonuclease"/>
</dbReference>
<dbReference type="Pfam" id="PF20511">
    <property type="entry name" value="PMI_typeI_cat"/>
    <property type="match status" value="1"/>
</dbReference>
<comment type="function">
    <text evidence="20">Possesses 5'-&gt;3' exoribonuclease activity. Required for the processing of nuclear mRNA and rRNA precursors. May promote the termination of transcription by RNA polymerase II. Essential for vegetative cell growth and chromosome segregation.</text>
</comment>
<dbReference type="Gene3D" id="1.25.40.1050">
    <property type="match status" value="1"/>
</dbReference>
<dbReference type="Pfam" id="PF20512">
    <property type="entry name" value="PMI_typeI_hel"/>
    <property type="match status" value="1"/>
</dbReference>
<dbReference type="SMART" id="SM00343">
    <property type="entry name" value="ZnF_C2HC"/>
    <property type="match status" value="1"/>
</dbReference>
<dbReference type="Pfam" id="PF17846">
    <property type="entry name" value="XRN_M"/>
    <property type="match status" value="2"/>
</dbReference>
<protein>
    <recommendedName>
        <fullName evidence="22">Mannose-6-phosphate isomerase</fullName>
        <ecNumber evidence="22">5.3.1.8</ecNumber>
    </recommendedName>
</protein>
<keyword evidence="7" id="KW-0806">Transcription termination</keyword>
<dbReference type="FunFam" id="1.25.40.1050:FF:000002">
    <property type="entry name" value="5'-3' exoribonuclease"/>
    <property type="match status" value="1"/>
</dbReference>
<dbReference type="SUPFAM" id="SSF51182">
    <property type="entry name" value="RmlC-like cupins"/>
    <property type="match status" value="1"/>
</dbReference>
<evidence type="ECO:0000256" key="6">
    <source>
        <dbReference type="ARBA" id="ARBA00010772"/>
    </source>
</evidence>
<keyword evidence="10" id="KW-0540">Nuclease</keyword>
<dbReference type="GO" id="GO:0000956">
    <property type="term" value="P:nuclear-transcribed mRNA catabolic process"/>
    <property type="evidence" value="ECO:0007669"/>
    <property type="project" value="TreeGrafter"/>
</dbReference>
<dbReference type="InterPro" id="IPR004859">
    <property type="entry name" value="Xrn1_N"/>
</dbReference>
<keyword evidence="13 22" id="KW-0862">Zinc</keyword>
<dbReference type="EMBL" id="CP119879">
    <property type="protein sequence ID" value="WFD35299.1"/>
    <property type="molecule type" value="Genomic_DNA"/>
</dbReference>
<dbReference type="InterPro" id="IPR041412">
    <property type="entry name" value="Xrn1_helical"/>
</dbReference>
<dbReference type="PROSITE" id="PS00965">
    <property type="entry name" value="PMI_I_1"/>
    <property type="match status" value="1"/>
</dbReference>
<feature type="region of interest" description="Disordered" evidence="25">
    <location>
        <begin position="542"/>
        <end position="612"/>
    </location>
</feature>
<evidence type="ECO:0000256" key="24">
    <source>
        <dbReference type="RuleBase" id="RU004248"/>
    </source>
</evidence>
<keyword evidence="14" id="KW-0269">Exonuclease</keyword>
<evidence type="ECO:0000256" key="23">
    <source>
        <dbReference type="RuleBase" id="RU004189"/>
    </source>
</evidence>
<dbReference type="GO" id="GO:0003723">
    <property type="term" value="F:RNA binding"/>
    <property type="evidence" value="ECO:0007669"/>
    <property type="project" value="TreeGrafter"/>
</dbReference>
<dbReference type="InterPro" id="IPR046456">
    <property type="entry name" value="PMI_typeI_C"/>
</dbReference>
<feature type="compositionally biased region" description="Basic and acidic residues" evidence="25">
    <location>
        <begin position="406"/>
        <end position="439"/>
    </location>
</feature>
<name>A0AAF0EVH8_9BASI</name>
<dbReference type="Gene3D" id="2.60.120.10">
    <property type="entry name" value="Jelly Rolls"/>
    <property type="match status" value="2"/>
</dbReference>
<dbReference type="GO" id="GO:0005975">
    <property type="term" value="P:carbohydrate metabolic process"/>
    <property type="evidence" value="ECO:0007669"/>
    <property type="project" value="InterPro"/>
</dbReference>
<evidence type="ECO:0000313" key="27">
    <source>
        <dbReference type="EMBL" id="WFD35299.1"/>
    </source>
</evidence>
<feature type="compositionally biased region" description="Gly residues" evidence="25">
    <location>
        <begin position="996"/>
        <end position="1012"/>
    </location>
</feature>
<comment type="subunit">
    <text evidence="21">Interacts with RAI1; the interaction is direct, stabilizes RAT1 protein structure and may stimulate its exoribonuclease activity. The interaction also stimulates RAI1 pyrophosphohydrolase activity, probably by recruiting it to mRNA substrates.</text>
</comment>
<dbReference type="InterPro" id="IPR018050">
    <property type="entry name" value="Pmannose_isomerase-type1_CS"/>
</dbReference>
<feature type="region of interest" description="Disordered" evidence="25">
    <location>
        <begin position="406"/>
        <end position="461"/>
    </location>
</feature>
<feature type="compositionally biased region" description="Basic and acidic residues" evidence="25">
    <location>
        <begin position="585"/>
        <end position="604"/>
    </location>
</feature>
<comment type="similarity">
    <text evidence="6 23">Belongs to the mannose-6-phosphate isomerase type 1 family.</text>
</comment>
<dbReference type="PANTHER" id="PTHR12341:SF41">
    <property type="entry name" value="5'-3' EXORIBONUCLEASE 2"/>
    <property type="match status" value="1"/>
</dbReference>
<evidence type="ECO:0000256" key="20">
    <source>
        <dbReference type="ARBA" id="ARBA00046137"/>
    </source>
</evidence>
<evidence type="ECO:0000256" key="18">
    <source>
        <dbReference type="ARBA" id="ARBA00023235"/>
    </source>
</evidence>
<keyword evidence="19" id="KW-0539">Nucleus</keyword>
<dbReference type="Pfam" id="PF03159">
    <property type="entry name" value="XRN_N"/>
    <property type="match status" value="1"/>
</dbReference>
<evidence type="ECO:0000256" key="25">
    <source>
        <dbReference type="SAM" id="MobiDB-lite"/>
    </source>
</evidence>
<feature type="region of interest" description="Disordered" evidence="25">
    <location>
        <begin position="630"/>
        <end position="669"/>
    </location>
</feature>
<sequence length="1592" mass="174966">MGVPALFRWLSKKYPKIIQNVEEEEPRRVTGADGETIEIPLDMSRPNPNGEEFDCLYLDMNGIVHPCTHPEGKPAPETEEDMMVEVFRYTERVVNMVRPRKLLMMAIDGVAPRAKMNQQRSRRFRAAQDAKIHHDELERELEERKRRGNASQDETVKRAWDSNAITPGTPFMDLLASSLRYWIAHKMNTDEGWRNLTVVLSDASVPGEGEHKIMDYIRRKRSDPNHDPNMRHVIYGLDADLIMLSLATHEPYFKVLREDVFAQDKDRGCRRCGQDGHFAANCTAPETAVAEKKPSKKPFIFLDVPTLREYLAIELHVANTPFPFDLERAIDDWVFLIFFVGNDFLPHLPSLEIREGAIDTLLGIWKKELPRMSGYVTNNGKVELANAQIIMDGLTAAEADIFRRRHEQEEREANRKRARQRDQERRQRDEDRWQEEERVPPPVRRGPPPGAPPVPPQTTKREGKVMLLDGDSAATVSNRANIRMANISAAESLRAELLAKKTKKRASTDSTMFKLDEEIQDDKTHAGQVAAGVKRALGDVEFDSDTRRAGEKATAEEEDEGSLKKRIKAESLEALVKSESATKTSAKESTTDAPVKEEDTKAPVEEDELTKKRKKAEALEALVRDDDDENVIKFTRTEAPESSVKEEDDAEDDQDEDEEDDDAPEDIPALKVNADGTVDYEDTVKLWEPGYRERYYRQKFGVELSDAKFRRQVVKSYVEGLCWVLAYYYQGCPSWHWYYPYHYSPFAADFTELASLDIRFELGSPFRPFEQLMGVLPAASRTNLPPPFQWLMTAEESEIIDFYPTTFEIDMNGKKMAWQGVALLPFIDEKRLLEALNKRYPELTDDENRRNSFGRNVVFAGPDASLIGPLGKLYAKRALDAPQEIDTAKERSVAGLIEADPSCIPGSTFYSPLPNHPELGDISGDRSVYAFFDFPPQRKPHRSVILSGLKVPTRRLNAADADFVRRGGRGGPPRGRQGAGPGGWYGQRGSSSSQGPYGGGQYNQGPYGGGQYSQGPYGAAQPNQGPYGAGPYGAPAYAAGPYGAPAAYGAGPYNAPAYAAGGPYGAAPYGGAQSGGGPYANAYGGAGPYGAQNYGAGPYGAQNYAAGPYGTQNYAAGPYGAAPYGGAQGGGGPYANPYGGAGPYGAPAGPYGGQGNAYGGQGSAYGGQGSAYGGQQQVFQLIPGVQSYDWGKRGAAPDCLVAKFASATEQLHFTRENDSPYAELWMGAHPTLPSRVASDGTLLSDRLVADPTLLGEQTVAAYGVSASSALPFLFKVLSIDKALSIQAHPDKRLAEQLHASKPDMYKDPNHKPEMAVAIADFEGFCGFRPLPEILHFIKVVPEWRELLGADAALEDELANARSEDDVRAVLRRVFSTLMRTPENVYQDVVGRLSRRYAAPGPHEVDDEVAALVVRLNSQFPLDIGVLCTFVLNIVHLQPGDAMFLCANEPHAYLSGNILECMAASDNVVRAGLTPKARDVDVLVDMLTYRSGDADSQRLRAERWTGGADTVLYNPPIDEFAVLLTRIGGGKGSEQRAIHGPSILLVVEGTGSLTADGQKLPLAPGLVYFVGAETPVVYEASEPLTISRAFIEP</sequence>
<dbReference type="InterPro" id="IPR001878">
    <property type="entry name" value="Znf_CCHC"/>
</dbReference>
<dbReference type="Proteomes" id="UP001219933">
    <property type="component" value="Chromosome 3"/>
</dbReference>
<evidence type="ECO:0000256" key="14">
    <source>
        <dbReference type="ARBA" id="ARBA00022839"/>
    </source>
</evidence>
<comment type="subcellular location">
    <subcellularLocation>
        <location evidence="3">Nucleus</location>
    </subcellularLocation>
</comment>
<evidence type="ECO:0000256" key="13">
    <source>
        <dbReference type="ARBA" id="ARBA00022833"/>
    </source>
</evidence>
<dbReference type="Gene3D" id="3.40.50.12390">
    <property type="match status" value="2"/>
</dbReference>
<comment type="catalytic activity">
    <reaction evidence="1 22">
        <text>D-mannose 6-phosphate = D-fructose 6-phosphate</text>
        <dbReference type="Rhea" id="RHEA:12356"/>
        <dbReference type="ChEBI" id="CHEBI:58735"/>
        <dbReference type="ChEBI" id="CHEBI:61527"/>
        <dbReference type="EC" id="5.3.1.8"/>
    </reaction>
</comment>
<dbReference type="GO" id="GO:0005634">
    <property type="term" value="C:nucleus"/>
    <property type="evidence" value="ECO:0007669"/>
    <property type="project" value="UniProtKB-SubCell"/>
</dbReference>
<evidence type="ECO:0000256" key="10">
    <source>
        <dbReference type="ARBA" id="ARBA00022722"/>
    </source>
</evidence>
<evidence type="ECO:0000256" key="12">
    <source>
        <dbReference type="ARBA" id="ARBA00022801"/>
    </source>
</evidence>
<dbReference type="GO" id="GO:0004476">
    <property type="term" value="F:mannose-6-phosphate isomerase activity"/>
    <property type="evidence" value="ECO:0007669"/>
    <property type="project" value="UniProtKB-EC"/>
</dbReference>
<keyword evidence="16" id="KW-0175">Coiled coil</keyword>
<comment type="cofactor">
    <cofactor evidence="22">
        <name>Zn(2+)</name>
        <dbReference type="ChEBI" id="CHEBI:29105"/>
    </cofactor>
    <text evidence="22">Binds 1 zinc ion per subunit.</text>
</comment>
<gene>
    <name evidence="27" type="primary">RAT1</name>
    <name evidence="27" type="ORF">MCUN1_002150</name>
</gene>
<evidence type="ECO:0000256" key="19">
    <source>
        <dbReference type="ARBA" id="ARBA00023242"/>
    </source>
</evidence>
<feature type="compositionally biased region" description="Basic and acidic residues" evidence="25">
    <location>
        <begin position="635"/>
        <end position="645"/>
    </location>
</feature>
<dbReference type="InterPro" id="IPR001250">
    <property type="entry name" value="Man6P_Isoase-1"/>
</dbReference>
<keyword evidence="9" id="KW-0507">mRNA processing</keyword>
<evidence type="ECO:0000256" key="2">
    <source>
        <dbReference type="ARBA" id="ARBA00002564"/>
    </source>
</evidence>